<keyword evidence="1" id="KW-1133">Transmembrane helix</keyword>
<keyword evidence="3" id="KW-0012">Acyltransferase</keyword>
<keyword evidence="3" id="KW-0808">Transferase</keyword>
<dbReference type="EMBL" id="JAGSXH010000019">
    <property type="protein sequence ID" value="MBS2963033.1"/>
    <property type="molecule type" value="Genomic_DNA"/>
</dbReference>
<comment type="caution">
    <text evidence="3">The sequence shown here is derived from an EMBL/GenBank/DDBJ whole genome shotgun (WGS) entry which is preliminary data.</text>
</comment>
<proteinExistence type="predicted"/>
<dbReference type="AlphaFoldDB" id="A0A8J7WKK9"/>
<dbReference type="InterPro" id="IPR002123">
    <property type="entry name" value="Plipid/glycerol_acylTrfase"/>
</dbReference>
<dbReference type="SMART" id="SM00563">
    <property type="entry name" value="PlsC"/>
    <property type="match status" value="1"/>
</dbReference>
<evidence type="ECO:0000259" key="2">
    <source>
        <dbReference type="SMART" id="SM00563"/>
    </source>
</evidence>
<feature type="transmembrane region" description="Helical" evidence="1">
    <location>
        <begin position="20"/>
        <end position="43"/>
    </location>
</feature>
<evidence type="ECO:0000313" key="4">
    <source>
        <dbReference type="Proteomes" id="UP000677913"/>
    </source>
</evidence>
<dbReference type="GO" id="GO:0016746">
    <property type="term" value="F:acyltransferase activity"/>
    <property type="evidence" value="ECO:0007669"/>
    <property type="project" value="UniProtKB-KW"/>
</dbReference>
<keyword evidence="1" id="KW-0472">Membrane</keyword>
<sequence length="350" mass="38472">MRALLLRYTVLRRLLSIPVLLLIFAVTAVLTPVVVLFGGLWALRRGGRGRPVRIVLFAFCYLCMELVGLSGAGWLWLRAGCGCRIGSPRWQDAHYALLARLLGRLYRIGGALFDLHINAPTTVTDAGSSPALPPASGRPLLVFSRHAGPGDSFLLVHALSALARRRPRIVLKEALRFDPIIDVILSRLPHCFVGRGPDAGDRTAARIAHITASMGPADALLVFPEGGNFTPHRRLRAIASLRRRGLTHASAGARRLRNVLPPQPAGVFAAIDAAPHADLVFVAHTGLDHMQSSRQVWRGIPLVRPVEVTWWTIPTERVPLEHDARLRWLDGNWAEVDAWIGRVRQAEPLP</sequence>
<dbReference type="Proteomes" id="UP000677913">
    <property type="component" value="Unassembled WGS sequence"/>
</dbReference>
<organism evidence="3 4">
    <name type="scientific">Actinocrinis puniceicyclus</name>
    <dbReference type="NCBI Taxonomy" id="977794"/>
    <lineage>
        <taxon>Bacteria</taxon>
        <taxon>Bacillati</taxon>
        <taxon>Actinomycetota</taxon>
        <taxon>Actinomycetes</taxon>
        <taxon>Catenulisporales</taxon>
        <taxon>Actinospicaceae</taxon>
        <taxon>Actinocrinis</taxon>
    </lineage>
</organism>
<keyword evidence="4" id="KW-1185">Reference proteome</keyword>
<evidence type="ECO:0000256" key="1">
    <source>
        <dbReference type="SAM" id="Phobius"/>
    </source>
</evidence>
<protein>
    <submittedName>
        <fullName evidence="3">1-acyl-sn-glycerol-3-phosphate acyltransferase</fullName>
    </submittedName>
</protein>
<evidence type="ECO:0000313" key="3">
    <source>
        <dbReference type="EMBL" id="MBS2963033.1"/>
    </source>
</evidence>
<name>A0A8J7WKK9_9ACTN</name>
<reference evidence="3" key="1">
    <citation type="submission" date="2021-04" db="EMBL/GenBank/DDBJ databases">
        <title>Genome based classification of Actinospica acidithermotolerans sp. nov., an actinobacterium isolated from an Indonesian hot spring.</title>
        <authorList>
            <person name="Kusuma A.B."/>
            <person name="Putra K.E."/>
            <person name="Nafisah S."/>
            <person name="Loh J."/>
            <person name="Nouioui I."/>
            <person name="Goodfellow M."/>
        </authorList>
    </citation>
    <scope>NUCLEOTIDE SEQUENCE</scope>
    <source>
        <strain evidence="3">DSM 45618</strain>
    </source>
</reference>
<dbReference type="Pfam" id="PF01553">
    <property type="entry name" value="Acyltransferase"/>
    <property type="match status" value="1"/>
</dbReference>
<gene>
    <name evidence="3" type="ORF">KGA66_08255</name>
</gene>
<accession>A0A8J7WKK9</accession>
<dbReference type="SUPFAM" id="SSF69593">
    <property type="entry name" value="Glycerol-3-phosphate (1)-acyltransferase"/>
    <property type="match status" value="1"/>
</dbReference>
<feature type="domain" description="Phospholipid/glycerol acyltransferase" evidence="2">
    <location>
        <begin position="140"/>
        <end position="287"/>
    </location>
</feature>
<keyword evidence="1" id="KW-0812">Transmembrane</keyword>
<feature type="transmembrane region" description="Helical" evidence="1">
    <location>
        <begin position="55"/>
        <end position="77"/>
    </location>
</feature>
<dbReference type="RefSeq" id="WP_211466340.1">
    <property type="nucleotide sequence ID" value="NZ_JAGSXH010000019.1"/>
</dbReference>